<keyword evidence="7" id="KW-0963">Cytoplasm</keyword>
<evidence type="ECO:0000256" key="4">
    <source>
        <dbReference type="ARBA" id="ARBA00022777"/>
    </source>
</evidence>
<dbReference type="InterPro" id="IPR031322">
    <property type="entry name" value="Shikimate/glucono_kinase"/>
</dbReference>
<dbReference type="InterPro" id="IPR000623">
    <property type="entry name" value="Shikimate_kinase/TSH1"/>
</dbReference>
<dbReference type="PANTHER" id="PTHR21087">
    <property type="entry name" value="SHIKIMATE KINASE"/>
    <property type="match status" value="1"/>
</dbReference>
<comment type="subunit">
    <text evidence="7">Monomer.</text>
</comment>
<keyword evidence="7" id="KW-0460">Magnesium</keyword>
<dbReference type="PRINTS" id="PR01100">
    <property type="entry name" value="SHIKIMTKNASE"/>
</dbReference>
<feature type="binding site" evidence="7">
    <location>
        <position position="114"/>
    </location>
    <ligand>
        <name>ATP</name>
        <dbReference type="ChEBI" id="CHEBI:30616"/>
    </ligand>
</feature>
<feature type="binding site" evidence="7">
    <location>
        <position position="77"/>
    </location>
    <ligand>
        <name>substrate</name>
    </ligand>
</feature>
<evidence type="ECO:0000256" key="3">
    <source>
        <dbReference type="ARBA" id="ARBA00022741"/>
    </source>
</evidence>
<dbReference type="Pfam" id="PF01202">
    <property type="entry name" value="SKI"/>
    <property type="match status" value="1"/>
</dbReference>
<dbReference type="EC" id="2.7.1.71" evidence="7"/>
<comment type="caution">
    <text evidence="9">The sequence shown here is derived from an EMBL/GenBank/DDBJ whole genome shotgun (WGS) entry which is preliminary data.</text>
</comment>
<dbReference type="SUPFAM" id="SSF52540">
    <property type="entry name" value="P-loop containing nucleoside triphosphate hydrolases"/>
    <property type="match status" value="1"/>
</dbReference>
<reference evidence="9 10" key="1">
    <citation type="submission" date="2024-07" db="EMBL/GenBank/DDBJ databases">
        <authorList>
            <person name="Thanompreechachai J."/>
            <person name="Duangmal K."/>
        </authorList>
    </citation>
    <scope>NUCLEOTIDE SEQUENCE [LARGE SCALE GENOMIC DNA]</scope>
    <source>
        <strain evidence="9 10">LSe6-4</strain>
    </source>
</reference>
<dbReference type="RefSeq" id="WP_370439940.1">
    <property type="nucleotide sequence ID" value="NZ_JBGFTU010000002.1"/>
</dbReference>
<proteinExistence type="inferred from homology"/>
<keyword evidence="5 7" id="KW-0067">ATP-binding</keyword>
<keyword evidence="2 7" id="KW-0808">Transferase</keyword>
<keyword evidence="7" id="KW-0479">Metal-binding</keyword>
<evidence type="ECO:0000256" key="1">
    <source>
        <dbReference type="ARBA" id="ARBA00022605"/>
    </source>
</evidence>
<comment type="function">
    <text evidence="7">Catalyzes the specific phosphorylation of the 3-hydroxyl group of shikimic acid using ATP as a cosubstrate.</text>
</comment>
<comment type="similarity">
    <text evidence="7">Belongs to the shikimate kinase family.</text>
</comment>
<evidence type="ECO:0000256" key="5">
    <source>
        <dbReference type="ARBA" id="ARBA00022840"/>
    </source>
</evidence>
<protein>
    <recommendedName>
        <fullName evidence="7">Shikimate kinase</fullName>
        <shortName evidence="7">SK</shortName>
        <ecNumber evidence="7">2.7.1.71</ecNumber>
    </recommendedName>
</protein>
<dbReference type="CDD" id="cd00464">
    <property type="entry name" value="SK"/>
    <property type="match status" value="1"/>
</dbReference>
<evidence type="ECO:0000256" key="7">
    <source>
        <dbReference type="HAMAP-Rule" id="MF_00109"/>
    </source>
</evidence>
<evidence type="ECO:0000256" key="2">
    <source>
        <dbReference type="ARBA" id="ARBA00022679"/>
    </source>
</evidence>
<gene>
    <name evidence="7" type="primary">aroK</name>
    <name evidence="9" type="ORF">AB2L27_02795</name>
</gene>
<feature type="binding site" evidence="7">
    <location>
        <position position="55"/>
    </location>
    <ligand>
        <name>substrate</name>
    </ligand>
</feature>
<feature type="binding site" evidence="7">
    <location>
        <begin position="9"/>
        <end position="14"/>
    </location>
    <ligand>
        <name>ATP</name>
        <dbReference type="ChEBI" id="CHEBI:30616"/>
    </ligand>
</feature>
<keyword evidence="4 7" id="KW-0418">Kinase</keyword>
<feature type="binding site" evidence="7">
    <location>
        <position position="146"/>
    </location>
    <ligand>
        <name>ATP</name>
        <dbReference type="ChEBI" id="CHEBI:30616"/>
    </ligand>
</feature>
<keyword evidence="6 7" id="KW-0057">Aromatic amino acid biosynthesis</keyword>
<feature type="binding site" evidence="7">
    <location>
        <position position="129"/>
    </location>
    <ligand>
        <name>substrate</name>
    </ligand>
</feature>
<feature type="compositionally biased region" description="Low complexity" evidence="8">
    <location>
        <begin position="158"/>
        <end position="171"/>
    </location>
</feature>
<comment type="cofactor">
    <cofactor evidence="7">
        <name>Mg(2+)</name>
        <dbReference type="ChEBI" id="CHEBI:18420"/>
    </cofactor>
    <text evidence="7">Binds 1 Mg(2+) ion per subunit.</text>
</comment>
<evidence type="ECO:0000256" key="8">
    <source>
        <dbReference type="SAM" id="MobiDB-lite"/>
    </source>
</evidence>
<keyword evidence="10" id="KW-1185">Reference proteome</keyword>
<evidence type="ECO:0000313" key="9">
    <source>
        <dbReference type="EMBL" id="MEZ0163691.1"/>
    </source>
</evidence>
<dbReference type="EMBL" id="JBGFTU010000002">
    <property type="protein sequence ID" value="MEZ0163691.1"/>
    <property type="molecule type" value="Genomic_DNA"/>
</dbReference>
<dbReference type="HAMAP" id="MF_00109">
    <property type="entry name" value="Shikimate_kinase"/>
    <property type="match status" value="1"/>
</dbReference>
<keyword evidence="3 7" id="KW-0547">Nucleotide-binding</keyword>
<comment type="pathway">
    <text evidence="7">Metabolic intermediate biosynthesis; chorismate biosynthesis; chorismate from D-erythrose 4-phosphate and phosphoenolpyruvate: step 5/7.</text>
</comment>
<comment type="subcellular location">
    <subcellularLocation>
        <location evidence="7">Cytoplasm</location>
    </subcellularLocation>
</comment>
<dbReference type="PANTHER" id="PTHR21087:SF16">
    <property type="entry name" value="SHIKIMATE KINASE 1, CHLOROPLASTIC"/>
    <property type="match status" value="1"/>
</dbReference>
<dbReference type="InterPro" id="IPR027417">
    <property type="entry name" value="P-loop_NTPase"/>
</dbReference>
<accession>A0ABV4GWL8</accession>
<dbReference type="Gene3D" id="3.40.50.300">
    <property type="entry name" value="P-loop containing nucleotide triphosphate hydrolases"/>
    <property type="match status" value="1"/>
</dbReference>
<comment type="catalytic activity">
    <reaction evidence="7">
        <text>shikimate + ATP = 3-phosphoshikimate + ADP + H(+)</text>
        <dbReference type="Rhea" id="RHEA:13121"/>
        <dbReference type="ChEBI" id="CHEBI:15378"/>
        <dbReference type="ChEBI" id="CHEBI:30616"/>
        <dbReference type="ChEBI" id="CHEBI:36208"/>
        <dbReference type="ChEBI" id="CHEBI:145989"/>
        <dbReference type="ChEBI" id="CHEBI:456216"/>
        <dbReference type="EC" id="2.7.1.71"/>
    </reaction>
</comment>
<name>A0ABV4GWL8_9ACTN</name>
<dbReference type="Proteomes" id="UP001565927">
    <property type="component" value="Unassembled WGS sequence"/>
</dbReference>
<dbReference type="GO" id="GO:0016301">
    <property type="term" value="F:kinase activity"/>
    <property type="evidence" value="ECO:0007669"/>
    <property type="project" value="UniProtKB-KW"/>
</dbReference>
<evidence type="ECO:0000313" key="10">
    <source>
        <dbReference type="Proteomes" id="UP001565927"/>
    </source>
</evidence>
<evidence type="ECO:0000256" key="6">
    <source>
        <dbReference type="ARBA" id="ARBA00023141"/>
    </source>
</evidence>
<keyword evidence="1 7" id="KW-0028">Amino-acid biosynthesis</keyword>
<feature type="binding site" evidence="7">
    <location>
        <position position="31"/>
    </location>
    <ligand>
        <name>substrate</name>
    </ligand>
</feature>
<organism evidence="9 10">
    <name type="scientific">Kineococcus halophytocola</name>
    <dbReference type="NCBI Taxonomy" id="3234027"/>
    <lineage>
        <taxon>Bacteria</taxon>
        <taxon>Bacillati</taxon>
        <taxon>Actinomycetota</taxon>
        <taxon>Actinomycetes</taxon>
        <taxon>Kineosporiales</taxon>
        <taxon>Kineosporiaceae</taxon>
        <taxon>Kineococcus</taxon>
    </lineage>
</organism>
<feature type="region of interest" description="Disordered" evidence="8">
    <location>
        <begin position="158"/>
        <end position="177"/>
    </location>
</feature>
<sequence length="177" mass="18895">MIVLVGFMGAGKTTVGRLLADRLGLPFVDTDHVIEDRERRSIPQIFEADGEAAFRDVEQAVVADVLSGPEAVVSLGGGACGREATREVLRAHTVVHLDVSLEQARRRTAGDGNRPVLRRPDLAELHAARRAVFHALADVEVDTDGRAARSVADEVLAALPDPHDAPAGALDDLAEDR</sequence>
<feature type="binding site" evidence="7">
    <location>
        <position position="13"/>
    </location>
    <ligand>
        <name>Mg(2+)</name>
        <dbReference type="ChEBI" id="CHEBI:18420"/>
    </ligand>
</feature>